<dbReference type="EMBL" id="LHPH01000010">
    <property type="protein sequence ID" value="KPH63135.1"/>
    <property type="molecule type" value="Genomic_DNA"/>
</dbReference>
<comment type="caution">
    <text evidence="1">The sequence shown here is derived from an EMBL/GenBank/DDBJ whole genome shotgun (WGS) entry which is preliminary data.</text>
</comment>
<dbReference type="PATRIC" id="fig|187330.3.peg.4247"/>
<dbReference type="AlphaFoldDB" id="A0A0N1MUB7"/>
<organism evidence="1 2">
    <name type="scientific">Pseudoalteromonas porphyrae</name>
    <dbReference type="NCBI Taxonomy" id="187330"/>
    <lineage>
        <taxon>Bacteria</taxon>
        <taxon>Pseudomonadati</taxon>
        <taxon>Pseudomonadota</taxon>
        <taxon>Gammaproteobacteria</taxon>
        <taxon>Alteromonadales</taxon>
        <taxon>Pseudoalteromonadaceae</taxon>
        <taxon>Pseudoalteromonas</taxon>
    </lineage>
</organism>
<proteinExistence type="predicted"/>
<dbReference type="RefSeq" id="WP_054454348.1">
    <property type="nucleotide sequence ID" value="NZ_LHPH01000010.1"/>
</dbReference>
<dbReference type="STRING" id="187330.AMS58_15075"/>
<dbReference type="OrthoDB" id="6305254at2"/>
<reference evidence="1 2" key="1">
    <citation type="submission" date="2015-08" db="EMBL/GenBank/DDBJ databases">
        <title>Draft Genome Sequence of Pseudoalteromonas porphyrae UCD-SED14.</title>
        <authorList>
            <person name="Coil D.A."/>
            <person name="Jospin G."/>
            <person name="Lee R.D."/>
            <person name="Eisen J.A."/>
        </authorList>
    </citation>
    <scope>NUCLEOTIDE SEQUENCE [LARGE SCALE GENOMIC DNA]</scope>
    <source>
        <strain evidence="1 2">UCD-SED14</strain>
    </source>
</reference>
<dbReference type="Proteomes" id="UP000037848">
    <property type="component" value="Unassembled WGS sequence"/>
</dbReference>
<accession>A0A0N1MUB7</accession>
<gene>
    <name evidence="1" type="ORF">ADS77_10655</name>
</gene>
<evidence type="ECO:0000313" key="2">
    <source>
        <dbReference type="Proteomes" id="UP000037848"/>
    </source>
</evidence>
<keyword evidence="2" id="KW-1185">Reference proteome</keyword>
<evidence type="ECO:0000313" key="1">
    <source>
        <dbReference type="EMBL" id="KPH63135.1"/>
    </source>
</evidence>
<evidence type="ECO:0008006" key="3">
    <source>
        <dbReference type="Google" id="ProtNLM"/>
    </source>
</evidence>
<name>A0A0N1MUB7_9GAMM</name>
<sequence>MFGAHGNWQYSIEPPMIYIKISGCFNREGVIAFTKEVFDDLAKLPPNSIEHAVINLADFELVTADSLEVAQAYFHGVKARGYKQVDYIQPNLIAQSLLENIWRESGMDVRYHASLQQYTQQYPEHIYVKNWL</sequence>
<protein>
    <recommendedName>
        <fullName evidence="3">STAS domain-containing protein</fullName>
    </recommendedName>
</protein>